<name>A0AAV0F0M4_9ASTE</name>
<protein>
    <submittedName>
        <fullName evidence="2">Uncharacterized protein</fullName>
    </submittedName>
</protein>
<evidence type="ECO:0000256" key="1">
    <source>
        <dbReference type="SAM" id="MobiDB-lite"/>
    </source>
</evidence>
<accession>A0AAV0F0M4</accession>
<dbReference type="EMBL" id="CAMAPF010000954">
    <property type="protein sequence ID" value="CAH9129074.1"/>
    <property type="molecule type" value="Genomic_DNA"/>
</dbReference>
<evidence type="ECO:0000313" key="2">
    <source>
        <dbReference type="EMBL" id="CAH9129074.1"/>
    </source>
</evidence>
<evidence type="ECO:0000313" key="3">
    <source>
        <dbReference type="Proteomes" id="UP001152523"/>
    </source>
</evidence>
<proteinExistence type="predicted"/>
<gene>
    <name evidence="2" type="ORF">CEPIT_LOCUS29564</name>
</gene>
<dbReference type="Proteomes" id="UP001152523">
    <property type="component" value="Unassembled WGS sequence"/>
</dbReference>
<feature type="compositionally biased region" description="Polar residues" evidence="1">
    <location>
        <begin position="9"/>
        <end position="28"/>
    </location>
</feature>
<comment type="caution">
    <text evidence="2">The sequence shown here is derived from an EMBL/GenBank/DDBJ whole genome shotgun (WGS) entry which is preliminary data.</text>
</comment>
<reference evidence="2" key="1">
    <citation type="submission" date="2022-07" db="EMBL/GenBank/DDBJ databases">
        <authorList>
            <person name="Macas J."/>
            <person name="Novak P."/>
            <person name="Neumann P."/>
        </authorList>
    </citation>
    <scope>NUCLEOTIDE SEQUENCE</scope>
</reference>
<feature type="region of interest" description="Disordered" evidence="1">
    <location>
        <begin position="1"/>
        <end position="46"/>
    </location>
</feature>
<keyword evidence="3" id="KW-1185">Reference proteome</keyword>
<organism evidence="2 3">
    <name type="scientific">Cuscuta epithymum</name>
    <dbReference type="NCBI Taxonomy" id="186058"/>
    <lineage>
        <taxon>Eukaryota</taxon>
        <taxon>Viridiplantae</taxon>
        <taxon>Streptophyta</taxon>
        <taxon>Embryophyta</taxon>
        <taxon>Tracheophyta</taxon>
        <taxon>Spermatophyta</taxon>
        <taxon>Magnoliopsida</taxon>
        <taxon>eudicotyledons</taxon>
        <taxon>Gunneridae</taxon>
        <taxon>Pentapetalae</taxon>
        <taxon>asterids</taxon>
        <taxon>lamiids</taxon>
        <taxon>Solanales</taxon>
        <taxon>Convolvulaceae</taxon>
        <taxon>Cuscuteae</taxon>
        <taxon>Cuscuta</taxon>
        <taxon>Cuscuta subgen. Cuscuta</taxon>
    </lineage>
</organism>
<feature type="region of interest" description="Disordered" evidence="1">
    <location>
        <begin position="71"/>
        <end position="98"/>
    </location>
</feature>
<sequence length="121" mass="13419">MASSKPVFTLNSRASSSSNQDMQGPITRSRSRIMVAQSSSGTTPGVMDEFRISQEMAQKFSSSIREVIYPKRTRNCESSSSGSDSTPPSSPLRRTTPQWSNVYTMMPTMTTTTTSLWPVYF</sequence>
<feature type="compositionally biased region" description="Low complexity" evidence="1">
    <location>
        <begin position="78"/>
        <end position="97"/>
    </location>
</feature>
<dbReference type="AlphaFoldDB" id="A0AAV0F0M4"/>